<dbReference type="InterPro" id="IPR014716">
    <property type="entry name" value="Fibrinogen_a/b/g_C_1"/>
</dbReference>
<keyword evidence="2" id="KW-1185">Reference proteome</keyword>
<protein>
    <submittedName>
        <fullName evidence="1">Uncharacterized protein</fullName>
    </submittedName>
</protein>
<dbReference type="SUPFAM" id="SSF56496">
    <property type="entry name" value="Fibrinogen C-terminal domain-like"/>
    <property type="match status" value="1"/>
</dbReference>
<dbReference type="InterPro" id="IPR036056">
    <property type="entry name" value="Fibrinogen-like_C"/>
</dbReference>
<gene>
    <name evidence="1" type="ORF">QYF61_011555</name>
</gene>
<evidence type="ECO:0000313" key="2">
    <source>
        <dbReference type="Proteomes" id="UP001333110"/>
    </source>
</evidence>
<accession>A0AAN7NA49</accession>
<dbReference type="EMBL" id="JAUNZN010000017">
    <property type="protein sequence ID" value="KAK4811507.1"/>
    <property type="molecule type" value="Genomic_DNA"/>
</dbReference>
<dbReference type="Proteomes" id="UP001333110">
    <property type="component" value="Unassembled WGS sequence"/>
</dbReference>
<organism evidence="1 2">
    <name type="scientific">Mycteria americana</name>
    <name type="common">Wood stork</name>
    <dbReference type="NCBI Taxonomy" id="33587"/>
    <lineage>
        <taxon>Eukaryota</taxon>
        <taxon>Metazoa</taxon>
        <taxon>Chordata</taxon>
        <taxon>Craniata</taxon>
        <taxon>Vertebrata</taxon>
        <taxon>Euteleostomi</taxon>
        <taxon>Archelosauria</taxon>
        <taxon>Archosauria</taxon>
        <taxon>Dinosauria</taxon>
        <taxon>Saurischia</taxon>
        <taxon>Theropoda</taxon>
        <taxon>Coelurosauria</taxon>
        <taxon>Aves</taxon>
        <taxon>Neognathae</taxon>
        <taxon>Neoaves</taxon>
        <taxon>Aequornithes</taxon>
        <taxon>Ciconiiformes</taxon>
        <taxon>Ciconiidae</taxon>
        <taxon>Mycteria</taxon>
    </lineage>
</organism>
<evidence type="ECO:0000313" key="1">
    <source>
        <dbReference type="EMBL" id="KAK4811507.1"/>
    </source>
</evidence>
<dbReference type="AlphaFoldDB" id="A0AAN7NA49"/>
<name>A0AAN7NA49_MYCAM</name>
<dbReference type="Gene3D" id="3.90.215.10">
    <property type="entry name" value="Gamma Fibrinogen, chain A, domain 1"/>
    <property type="match status" value="1"/>
</dbReference>
<sequence length="253" mass="27537">MYLAENPAENCRELLARGVVLSGWYTIYPWDCADHAMAVLCEMGMDRVSWLVSDGRGQGSQLVSATGAKVRGWPGPCGRESSCPCTSQQKKGIQNILLDIAGETENYKLILRNFSGGNAGHLPRGFDFLSKTFRALIISMKTIFISSEVRIVGLDNADRLAVLQGCPGIPGASGPKGEPGLPGTKAKVQLPGLLYHFPSGQFTMCTYKLSLSLQEKWEPRDSLGKQDHLVQKEQLESLASQDQKVNHAALNLS</sequence>
<proteinExistence type="predicted"/>
<reference evidence="1 2" key="1">
    <citation type="journal article" date="2023" name="J. Hered.">
        <title>Chromosome-level genome of the wood stork (Mycteria americana) provides insight into avian chromosome evolution.</title>
        <authorList>
            <person name="Flamio R. Jr."/>
            <person name="Ramstad K.M."/>
        </authorList>
    </citation>
    <scope>NUCLEOTIDE SEQUENCE [LARGE SCALE GENOMIC DNA]</scope>
    <source>
        <strain evidence="1">JAX WOST 10</strain>
    </source>
</reference>
<comment type="caution">
    <text evidence="1">The sequence shown here is derived from an EMBL/GenBank/DDBJ whole genome shotgun (WGS) entry which is preliminary data.</text>
</comment>